<reference evidence="1" key="1">
    <citation type="submission" date="2024-07" db="EMBL/GenBank/DDBJ databases">
        <authorList>
            <person name="fu j."/>
        </authorList>
    </citation>
    <scope>NUCLEOTIDE SEQUENCE</scope>
    <source>
        <strain evidence="1">P10A9</strain>
    </source>
</reference>
<sequence length="102" mass="11040">MAYFVVTFGRGPRWSPDCPRRARDGWDEHAAFMDGLVRRGVVLLGGPLGDDVDEGPALVLVAADDAQAAASAFRGDPWHGTVLVTERVTRWTLWLGEPPAPA</sequence>
<dbReference type="KEGG" id="spue:AB5L97_14925"/>
<protein>
    <recommendedName>
        <fullName evidence="2">YCII-related domain-containing protein</fullName>
    </recommendedName>
</protein>
<dbReference type="RefSeq" id="WP_369045241.1">
    <property type="nucleotide sequence ID" value="NZ_CP163302.1"/>
</dbReference>
<name>A0AB39L1R8_9MICC</name>
<evidence type="ECO:0008006" key="2">
    <source>
        <dbReference type="Google" id="ProtNLM"/>
    </source>
</evidence>
<organism evidence="1">
    <name type="scientific">Sinomonas puerhi</name>
    <dbReference type="NCBI Taxonomy" id="3238584"/>
    <lineage>
        <taxon>Bacteria</taxon>
        <taxon>Bacillati</taxon>
        <taxon>Actinomycetota</taxon>
        <taxon>Actinomycetes</taxon>
        <taxon>Micrococcales</taxon>
        <taxon>Micrococcaceae</taxon>
        <taxon>Sinomonas</taxon>
    </lineage>
</organism>
<dbReference type="SUPFAM" id="SSF54909">
    <property type="entry name" value="Dimeric alpha+beta barrel"/>
    <property type="match status" value="1"/>
</dbReference>
<proteinExistence type="predicted"/>
<evidence type="ECO:0000313" key="1">
    <source>
        <dbReference type="EMBL" id="XDP44553.1"/>
    </source>
</evidence>
<dbReference type="InterPro" id="IPR011008">
    <property type="entry name" value="Dimeric_a/b-barrel"/>
</dbReference>
<gene>
    <name evidence="1" type="ORF">AB5L97_14925</name>
</gene>
<dbReference type="EMBL" id="CP163302">
    <property type="protein sequence ID" value="XDP44553.1"/>
    <property type="molecule type" value="Genomic_DNA"/>
</dbReference>
<dbReference type="AlphaFoldDB" id="A0AB39L1R8"/>
<accession>A0AB39L1R8</accession>